<sequence length="258" mass="29074">MANPAENQPSVPAQARGSNGQRGNAGGRPKGSRNKNSRQTNDAVQEEIARLRARVAEMEATNKSLEERAARGSTAAAAPEQEIERLHKPKGEAGDGKRGFNLRDAMGLEDDQEEFLRIQDIVRTNCRRVNLDFTQDYRKQEPEKLAALFKLSRKDSDYLTTKRFPLNWAQAEIVKQYLRNRRKYNVRKGRLPDRETRKRQAQDDGTASGSRKRRKTTSGRSSSPLPHIDDQEDEDEDGDEEGNADSDGENAGHTVEEQ</sequence>
<feature type="compositionally biased region" description="Basic and acidic residues" evidence="1">
    <location>
        <begin position="47"/>
        <end position="57"/>
    </location>
</feature>
<dbReference type="Proteomes" id="UP001218188">
    <property type="component" value="Unassembled WGS sequence"/>
</dbReference>
<protein>
    <submittedName>
        <fullName evidence="2">Uncharacterized protein</fullName>
    </submittedName>
</protein>
<name>A0AAD6WKU5_9AGAR</name>
<evidence type="ECO:0000313" key="3">
    <source>
        <dbReference type="Proteomes" id="UP001218188"/>
    </source>
</evidence>
<organism evidence="2 3">
    <name type="scientific">Mycena alexandri</name>
    <dbReference type="NCBI Taxonomy" id="1745969"/>
    <lineage>
        <taxon>Eukaryota</taxon>
        <taxon>Fungi</taxon>
        <taxon>Dikarya</taxon>
        <taxon>Basidiomycota</taxon>
        <taxon>Agaricomycotina</taxon>
        <taxon>Agaricomycetes</taxon>
        <taxon>Agaricomycetidae</taxon>
        <taxon>Agaricales</taxon>
        <taxon>Marasmiineae</taxon>
        <taxon>Mycenaceae</taxon>
        <taxon>Mycena</taxon>
    </lineage>
</organism>
<feature type="region of interest" description="Disordered" evidence="1">
    <location>
        <begin position="1"/>
        <end position="99"/>
    </location>
</feature>
<feature type="compositionally biased region" description="Acidic residues" evidence="1">
    <location>
        <begin position="230"/>
        <end position="248"/>
    </location>
</feature>
<feature type="compositionally biased region" description="Polar residues" evidence="1">
    <location>
        <begin position="1"/>
        <end position="22"/>
    </location>
</feature>
<gene>
    <name evidence="2" type="ORF">C8F04DRAFT_1243941</name>
</gene>
<feature type="compositionally biased region" description="Basic and acidic residues" evidence="1">
    <location>
        <begin position="82"/>
        <end position="98"/>
    </location>
</feature>
<dbReference type="AlphaFoldDB" id="A0AAD6WKU5"/>
<feature type="compositionally biased region" description="Basic and acidic residues" evidence="1">
    <location>
        <begin position="190"/>
        <end position="202"/>
    </location>
</feature>
<reference evidence="2" key="1">
    <citation type="submission" date="2023-03" db="EMBL/GenBank/DDBJ databases">
        <title>Massive genome expansion in bonnet fungi (Mycena s.s.) driven by repeated elements and novel gene families across ecological guilds.</title>
        <authorList>
            <consortium name="Lawrence Berkeley National Laboratory"/>
            <person name="Harder C.B."/>
            <person name="Miyauchi S."/>
            <person name="Viragh M."/>
            <person name="Kuo A."/>
            <person name="Thoen E."/>
            <person name="Andreopoulos B."/>
            <person name="Lu D."/>
            <person name="Skrede I."/>
            <person name="Drula E."/>
            <person name="Henrissat B."/>
            <person name="Morin E."/>
            <person name="Kohler A."/>
            <person name="Barry K."/>
            <person name="LaButti K."/>
            <person name="Morin E."/>
            <person name="Salamov A."/>
            <person name="Lipzen A."/>
            <person name="Mereny Z."/>
            <person name="Hegedus B."/>
            <person name="Baldrian P."/>
            <person name="Stursova M."/>
            <person name="Weitz H."/>
            <person name="Taylor A."/>
            <person name="Grigoriev I.V."/>
            <person name="Nagy L.G."/>
            <person name="Martin F."/>
            <person name="Kauserud H."/>
        </authorList>
    </citation>
    <scope>NUCLEOTIDE SEQUENCE</scope>
    <source>
        <strain evidence="2">CBHHK200</strain>
    </source>
</reference>
<comment type="caution">
    <text evidence="2">The sequence shown here is derived from an EMBL/GenBank/DDBJ whole genome shotgun (WGS) entry which is preliminary data.</text>
</comment>
<proteinExistence type="predicted"/>
<evidence type="ECO:0000313" key="2">
    <source>
        <dbReference type="EMBL" id="KAJ7017633.1"/>
    </source>
</evidence>
<dbReference type="EMBL" id="JARJCM010000391">
    <property type="protein sequence ID" value="KAJ7017633.1"/>
    <property type="molecule type" value="Genomic_DNA"/>
</dbReference>
<evidence type="ECO:0000256" key="1">
    <source>
        <dbReference type="SAM" id="MobiDB-lite"/>
    </source>
</evidence>
<accession>A0AAD6WKU5</accession>
<keyword evidence="3" id="KW-1185">Reference proteome</keyword>
<feature type="region of interest" description="Disordered" evidence="1">
    <location>
        <begin position="185"/>
        <end position="258"/>
    </location>
</feature>